<dbReference type="EMBL" id="JAAVJR010000004">
    <property type="protein sequence ID" value="NJW52928.1"/>
    <property type="molecule type" value="Genomic_DNA"/>
</dbReference>
<evidence type="ECO:0000259" key="3">
    <source>
        <dbReference type="Pfam" id="PF13205"/>
    </source>
</evidence>
<gene>
    <name evidence="4" type="ORF">HC175_08340</name>
</gene>
<evidence type="ECO:0000313" key="4">
    <source>
        <dbReference type="EMBL" id="NJW52928.1"/>
    </source>
</evidence>
<protein>
    <submittedName>
        <fullName evidence="4">Ig-like domain-containing protein</fullName>
    </submittedName>
</protein>
<dbReference type="Pfam" id="PF13205">
    <property type="entry name" value="Big_5"/>
    <property type="match status" value="1"/>
</dbReference>
<dbReference type="PROSITE" id="PS51257">
    <property type="entry name" value="PROKAR_LIPOPROTEIN"/>
    <property type="match status" value="1"/>
</dbReference>
<sequence length="547" mass="62378">MKRHAVRLMVVLSLFSSSLSCAKRGTPDGGPLDEEAPRYVRARPENFTTNFDAREIRIYFDEYVKLTDPQRQIIISPPMDPRPEITPLGTASRSIRIRINDTLQPRTTYTINFGRSITDNNEGNPLSFFTYAFSTGPYIDSLSLRGQVRDALLMAPDPYISVMLYEVDSTYTDSVVYTQVPRYVTNTLDSATTFQLNNLKEGTYQLVGMRDVNNNYTFDPQTDKIAFAEELITLPTEEEFDLTLFKELLEGSFERPQQKNDQHLIFGYRGLVLADSVSISALDVPEGFESRITKDVATDTLHYWYKPNLERDTLKFVVATPRRTDTLIARLKTMKKDTLQFTFEPTSGLGLNQPLKIKPSTPLTIIQDSLVKIVDQDTLSVPFTASYDQWNNEYLVNFSKTEKQTYRVTALPGAFTDFFGRENDTLRSQVRTPALADLGNLVINLLRVEEFPVIVQLTSEKGEVAAERYSTGRTSLNFDNIKPGNYFLRLIYDRNENEQWDTGSFLGRQQPEEVVYFPELINVRANWDVSQPFDVSQTRPVSVPASE</sequence>
<feature type="domain" description="SbsA Ig-like" evidence="3">
    <location>
        <begin position="33"/>
        <end position="135"/>
    </location>
</feature>
<accession>A0ABX1D2L5</accession>
<comment type="caution">
    <text evidence="4">The sequence shown here is derived from an EMBL/GenBank/DDBJ whole genome shotgun (WGS) entry which is preliminary data.</text>
</comment>
<dbReference type="Proteomes" id="UP000703674">
    <property type="component" value="Unassembled WGS sequence"/>
</dbReference>
<feature type="signal peptide" evidence="2">
    <location>
        <begin position="1"/>
        <end position="22"/>
    </location>
</feature>
<keyword evidence="5" id="KW-1185">Reference proteome</keyword>
<organism evidence="4 5">
    <name type="scientific">Salinimicrobium oceani</name>
    <dbReference type="NCBI Taxonomy" id="2722702"/>
    <lineage>
        <taxon>Bacteria</taxon>
        <taxon>Pseudomonadati</taxon>
        <taxon>Bacteroidota</taxon>
        <taxon>Flavobacteriia</taxon>
        <taxon>Flavobacteriales</taxon>
        <taxon>Flavobacteriaceae</taxon>
        <taxon>Salinimicrobium</taxon>
    </lineage>
</organism>
<keyword evidence="1 2" id="KW-0732">Signal</keyword>
<evidence type="ECO:0000256" key="2">
    <source>
        <dbReference type="SAM" id="SignalP"/>
    </source>
</evidence>
<feature type="chain" id="PRO_5047465336" evidence="2">
    <location>
        <begin position="23"/>
        <end position="547"/>
    </location>
</feature>
<evidence type="ECO:0000313" key="5">
    <source>
        <dbReference type="Proteomes" id="UP000703674"/>
    </source>
</evidence>
<proteinExistence type="predicted"/>
<dbReference type="InterPro" id="IPR032812">
    <property type="entry name" value="SbsA_Ig"/>
</dbReference>
<reference evidence="4 5" key="1">
    <citation type="submission" date="2020-03" db="EMBL/GenBank/DDBJ databases">
        <title>Salinimicrobium sp. nov, isolated from SCS.</title>
        <authorList>
            <person name="Cao W.R."/>
        </authorList>
    </citation>
    <scope>NUCLEOTIDE SEQUENCE [LARGE SCALE GENOMIC DNA]</scope>
    <source>
        <strain evidence="5">J15B91</strain>
    </source>
</reference>
<dbReference type="RefSeq" id="WP_168138035.1">
    <property type="nucleotide sequence ID" value="NZ_JAAVJR010000004.1"/>
</dbReference>
<name>A0ABX1D2L5_9FLAO</name>
<evidence type="ECO:0000256" key="1">
    <source>
        <dbReference type="ARBA" id="ARBA00022729"/>
    </source>
</evidence>